<gene>
    <name evidence="3" type="ORF">BXYJ_LOCUS1759</name>
</gene>
<dbReference type="AlphaFoldDB" id="A0A1I7RYF3"/>
<keyword evidence="2" id="KW-0812">Transmembrane</keyword>
<feature type="transmembrane region" description="Helical" evidence="2">
    <location>
        <begin position="47"/>
        <end position="66"/>
    </location>
</feature>
<protein>
    <submittedName>
        <fullName evidence="3">(pine wood nematode) hypothetical protein</fullName>
    </submittedName>
</protein>
<reference evidence="6" key="1">
    <citation type="submission" date="2016-11" db="UniProtKB">
        <authorList>
            <consortium name="WormBaseParasite"/>
        </authorList>
    </citation>
    <scope>IDENTIFICATION</scope>
</reference>
<feature type="compositionally biased region" description="Basic and acidic residues" evidence="1">
    <location>
        <begin position="225"/>
        <end position="236"/>
    </location>
</feature>
<dbReference type="OrthoDB" id="5836881at2759"/>
<evidence type="ECO:0000313" key="5">
    <source>
        <dbReference type="Proteomes" id="UP000659654"/>
    </source>
</evidence>
<organism evidence="4 6">
    <name type="scientific">Bursaphelenchus xylophilus</name>
    <name type="common">Pinewood nematode worm</name>
    <name type="synonym">Aphelenchoides xylophilus</name>
    <dbReference type="NCBI Taxonomy" id="6326"/>
    <lineage>
        <taxon>Eukaryota</taxon>
        <taxon>Metazoa</taxon>
        <taxon>Ecdysozoa</taxon>
        <taxon>Nematoda</taxon>
        <taxon>Chromadorea</taxon>
        <taxon>Rhabditida</taxon>
        <taxon>Tylenchina</taxon>
        <taxon>Tylenchomorpha</taxon>
        <taxon>Aphelenchoidea</taxon>
        <taxon>Aphelenchoididae</taxon>
        <taxon>Bursaphelenchus</taxon>
    </lineage>
</organism>
<keyword evidence="5" id="KW-1185">Reference proteome</keyword>
<dbReference type="EMBL" id="CAJFDI010000001">
    <property type="protein sequence ID" value="CAD5210086.1"/>
    <property type="molecule type" value="Genomic_DNA"/>
</dbReference>
<evidence type="ECO:0000256" key="1">
    <source>
        <dbReference type="SAM" id="MobiDB-lite"/>
    </source>
</evidence>
<evidence type="ECO:0000313" key="4">
    <source>
        <dbReference type="Proteomes" id="UP000095284"/>
    </source>
</evidence>
<name>A0A1I7RYF3_BURXY</name>
<dbReference type="EMBL" id="CAJFCV020000001">
    <property type="protein sequence ID" value="CAG9085701.1"/>
    <property type="molecule type" value="Genomic_DNA"/>
</dbReference>
<dbReference type="Proteomes" id="UP000659654">
    <property type="component" value="Unassembled WGS sequence"/>
</dbReference>
<dbReference type="Proteomes" id="UP000582659">
    <property type="component" value="Unassembled WGS sequence"/>
</dbReference>
<feature type="transmembrane region" description="Helical" evidence="2">
    <location>
        <begin position="72"/>
        <end position="90"/>
    </location>
</feature>
<evidence type="ECO:0000313" key="3">
    <source>
        <dbReference type="EMBL" id="CAD5210086.1"/>
    </source>
</evidence>
<dbReference type="Proteomes" id="UP000095284">
    <property type="component" value="Unplaced"/>
</dbReference>
<accession>A0A1I7RYF3</accession>
<feature type="region of interest" description="Disordered" evidence="1">
    <location>
        <begin position="196"/>
        <end position="236"/>
    </location>
</feature>
<keyword evidence="2" id="KW-0472">Membrane</keyword>
<dbReference type="WBParaSite" id="BXY_0577000.1">
    <property type="protein sequence ID" value="BXY_0577000.1"/>
    <property type="gene ID" value="BXY_0577000"/>
</dbReference>
<evidence type="ECO:0000313" key="6">
    <source>
        <dbReference type="WBParaSite" id="BXY_0577000.1"/>
    </source>
</evidence>
<keyword evidence="2" id="KW-1133">Transmembrane helix</keyword>
<proteinExistence type="predicted"/>
<reference evidence="3" key="2">
    <citation type="submission" date="2020-09" db="EMBL/GenBank/DDBJ databases">
        <authorList>
            <person name="Kikuchi T."/>
        </authorList>
    </citation>
    <scope>NUCLEOTIDE SEQUENCE</scope>
    <source>
        <strain evidence="3">Ka4C1</strain>
    </source>
</reference>
<sequence>MSNVDPSLSRLNLPPDILNQLQALVDKPIPKANTGLSDVGPRSRYNTTLLAAATLGILSAVLSQLSLTDSLIAGYLSCIVGLLSMEWYNLHGAGLTRRRRAFLNVRNVLDTYQVRNREMGHLFQPEPDTPKPEMPCCGPPPPPGESPVNTIGEQIIKEKATIGSSKDAGFDKAVQDHYGGMYDEIKRMNAEMNTLKHNNQSMSPGALDYGTNQPLVPADIPLGGNDKRKEKSKKNE</sequence>
<evidence type="ECO:0000256" key="2">
    <source>
        <dbReference type="SAM" id="Phobius"/>
    </source>
</evidence>